<dbReference type="Gene3D" id="3.50.50.60">
    <property type="entry name" value="FAD/NAD(P)-binding domain"/>
    <property type="match status" value="1"/>
</dbReference>
<feature type="domain" description="FAD dependent oxidoreductase" evidence="2">
    <location>
        <begin position="31"/>
        <end position="146"/>
    </location>
</feature>
<feature type="non-terminal residue" evidence="3">
    <location>
        <position position="150"/>
    </location>
</feature>
<dbReference type="InterPro" id="IPR006076">
    <property type="entry name" value="FAD-dep_OxRdtase"/>
</dbReference>
<dbReference type="PANTHER" id="PTHR13847">
    <property type="entry name" value="SARCOSINE DEHYDROGENASE-RELATED"/>
    <property type="match status" value="1"/>
</dbReference>
<dbReference type="Gene3D" id="3.30.9.10">
    <property type="entry name" value="D-Amino Acid Oxidase, subunit A, domain 2"/>
    <property type="match status" value="1"/>
</dbReference>
<dbReference type="PRINTS" id="PR00419">
    <property type="entry name" value="ADXRDTASE"/>
</dbReference>
<name>A0ABR5IWS5_9ACTN</name>
<sequence>MSPWAAPRDRAAPRGSLRDAAALRDAAFSCDVAVVGAGVIGAACAEALTRRGARVTVLDHAPIASGTTARGEGNLLVSDKPPGPELDLARASLARWPQLLAELRDELGPERAACEYEPKGGLVVATEEAGARALGPFAAAQRAAGVRAVG</sequence>
<dbReference type="PANTHER" id="PTHR13847:SF287">
    <property type="entry name" value="FAD-DEPENDENT OXIDOREDUCTASE DOMAIN-CONTAINING PROTEIN 1"/>
    <property type="match status" value="1"/>
</dbReference>
<comment type="caution">
    <text evidence="3">The sequence shown here is derived from an EMBL/GenBank/DDBJ whole genome shotgun (WGS) entry which is preliminary data.</text>
</comment>
<accession>A0ABR5IWS5</accession>
<proteinExistence type="predicted"/>
<evidence type="ECO:0000259" key="2">
    <source>
        <dbReference type="Pfam" id="PF01266"/>
    </source>
</evidence>
<evidence type="ECO:0000313" key="4">
    <source>
        <dbReference type="Proteomes" id="UP000037020"/>
    </source>
</evidence>
<evidence type="ECO:0000256" key="1">
    <source>
        <dbReference type="ARBA" id="ARBA00023002"/>
    </source>
</evidence>
<protein>
    <recommendedName>
        <fullName evidence="2">FAD dependent oxidoreductase domain-containing protein</fullName>
    </recommendedName>
</protein>
<gene>
    <name evidence="3" type="ORF">ADK38_35740</name>
</gene>
<dbReference type="EMBL" id="LGUT01003319">
    <property type="protein sequence ID" value="KOG85602.1"/>
    <property type="molecule type" value="Genomic_DNA"/>
</dbReference>
<evidence type="ECO:0000313" key="3">
    <source>
        <dbReference type="EMBL" id="KOG85602.1"/>
    </source>
</evidence>
<keyword evidence="1" id="KW-0560">Oxidoreductase</keyword>
<dbReference type="SUPFAM" id="SSF51905">
    <property type="entry name" value="FAD/NAD(P)-binding domain"/>
    <property type="match status" value="1"/>
</dbReference>
<dbReference type="InterPro" id="IPR036188">
    <property type="entry name" value="FAD/NAD-bd_sf"/>
</dbReference>
<dbReference type="Pfam" id="PF01266">
    <property type="entry name" value="DAO"/>
    <property type="match status" value="1"/>
</dbReference>
<reference evidence="3 4" key="1">
    <citation type="submission" date="2015-07" db="EMBL/GenBank/DDBJ databases">
        <authorList>
            <person name="Ju K.-S."/>
            <person name="Doroghazi J.R."/>
            <person name="Metcalf W.W."/>
        </authorList>
    </citation>
    <scope>NUCLEOTIDE SEQUENCE [LARGE SCALE GENOMIC DNA]</scope>
    <source>
        <strain evidence="3 4">NRRL B-3589</strain>
    </source>
</reference>
<organism evidence="3 4">
    <name type="scientific">Streptomyces varsoviensis</name>
    <dbReference type="NCBI Taxonomy" id="67373"/>
    <lineage>
        <taxon>Bacteria</taxon>
        <taxon>Bacillati</taxon>
        <taxon>Actinomycetota</taxon>
        <taxon>Actinomycetes</taxon>
        <taxon>Kitasatosporales</taxon>
        <taxon>Streptomycetaceae</taxon>
        <taxon>Streptomyces</taxon>
    </lineage>
</organism>
<keyword evidence="4" id="KW-1185">Reference proteome</keyword>
<dbReference type="Proteomes" id="UP000037020">
    <property type="component" value="Unassembled WGS sequence"/>
</dbReference>